<dbReference type="PIRSF" id="PIRSF033328">
    <property type="entry name" value="Phest_Mll4975"/>
    <property type="match status" value="1"/>
</dbReference>
<evidence type="ECO:0000313" key="2">
    <source>
        <dbReference type="Proteomes" id="UP001516061"/>
    </source>
</evidence>
<evidence type="ECO:0008006" key="3">
    <source>
        <dbReference type="Google" id="ProtNLM"/>
    </source>
</evidence>
<dbReference type="RefSeq" id="WP_173806869.1">
    <property type="nucleotide sequence ID" value="NZ_JABSNM010000019.1"/>
</dbReference>
<accession>A0ABX2G8S2</accession>
<comment type="caution">
    <text evidence="1">The sequence shown here is derived from an EMBL/GenBank/DDBJ whole genome shotgun (WGS) entry which is preliminary data.</text>
</comment>
<evidence type="ECO:0000313" key="1">
    <source>
        <dbReference type="EMBL" id="NRT57837.1"/>
    </source>
</evidence>
<reference evidence="1 2" key="1">
    <citation type="submission" date="2020-05" db="EMBL/GenBank/DDBJ databases">
        <title>Genomic Encyclopedia of Type Strains, Phase IV (KMG-V): Genome sequencing to study the core and pangenomes of soil and plant-associated prokaryotes.</title>
        <authorList>
            <person name="Whitman W."/>
        </authorList>
    </citation>
    <scope>NUCLEOTIDE SEQUENCE [LARGE SCALE GENOMIC DNA]</scope>
    <source>
        <strain evidence="1 2">C29</strain>
    </source>
</reference>
<proteinExistence type="predicted"/>
<dbReference type="Gene3D" id="3.90.1140.10">
    <property type="entry name" value="Cyclic phosphodiesterase"/>
    <property type="match status" value="1"/>
</dbReference>
<name>A0ABX2G8S2_9BURK</name>
<dbReference type="Pfam" id="PF06299">
    <property type="entry name" value="DUF1045"/>
    <property type="match status" value="1"/>
</dbReference>
<protein>
    <recommendedName>
        <fullName evidence="3">DUF1045 domain-containing protein</fullName>
    </recommendedName>
</protein>
<dbReference type="InterPro" id="IPR009389">
    <property type="entry name" value="DUF1045"/>
</dbReference>
<gene>
    <name evidence="1" type="ORF">HNQ01_003598</name>
</gene>
<dbReference type="Proteomes" id="UP001516061">
    <property type="component" value="Unassembled WGS sequence"/>
</dbReference>
<sequence length="231" mass="25673">MSARYAIYLTPPADHPLWQSGCTWLGRDPSGDEAPAAPARRVSPWRYGFHATLKPPMRLAEGCSLQSLHQALCALARGVAPFEMPALEVGSLDQLIVLQTAAPLAGDHPLQVLADRCVTELDVFRDPPTPADLTRRRAQGPLDERQQELLARWGYPHVLERWHFHCTLSDTIVDEGERAVWMELARTFFTPALEQPWACDALSLFVEPSVGAPLQLLRRYALGGSVPCPRH</sequence>
<organism evidence="1 2">
    <name type="scientific">Sphaerotilus uruguayifluvii</name>
    <dbReference type="NCBI Taxonomy" id="2735897"/>
    <lineage>
        <taxon>Bacteria</taxon>
        <taxon>Pseudomonadati</taxon>
        <taxon>Pseudomonadota</taxon>
        <taxon>Betaproteobacteria</taxon>
        <taxon>Burkholderiales</taxon>
        <taxon>Sphaerotilaceae</taxon>
        <taxon>Sphaerotilus</taxon>
    </lineage>
</organism>
<dbReference type="EMBL" id="JABSNM010000019">
    <property type="protein sequence ID" value="NRT57837.1"/>
    <property type="molecule type" value="Genomic_DNA"/>
</dbReference>
<keyword evidence="2" id="KW-1185">Reference proteome</keyword>